<organism evidence="2 3">
    <name type="scientific">Brachionus plicatilis</name>
    <name type="common">Marine rotifer</name>
    <name type="synonym">Brachionus muelleri</name>
    <dbReference type="NCBI Taxonomy" id="10195"/>
    <lineage>
        <taxon>Eukaryota</taxon>
        <taxon>Metazoa</taxon>
        <taxon>Spiralia</taxon>
        <taxon>Gnathifera</taxon>
        <taxon>Rotifera</taxon>
        <taxon>Eurotatoria</taxon>
        <taxon>Monogononta</taxon>
        <taxon>Pseudotrocha</taxon>
        <taxon>Ploima</taxon>
        <taxon>Brachionidae</taxon>
        <taxon>Brachionus</taxon>
    </lineage>
</organism>
<comment type="caution">
    <text evidence="2">The sequence shown here is derived from an EMBL/GenBank/DDBJ whole genome shotgun (WGS) entry which is preliminary data.</text>
</comment>
<feature type="signal peptide" evidence="1">
    <location>
        <begin position="1"/>
        <end position="29"/>
    </location>
</feature>
<evidence type="ECO:0000313" key="2">
    <source>
        <dbReference type="EMBL" id="RNA04290.1"/>
    </source>
</evidence>
<sequence length="188" mass="21415">MKESLFGKFAKIICIINAPLLALGLQAWCHECAIDQHSLEQKKRHAGVRLLGARHKQTLRAFYCKLGEYKCVNVVAVVSDKNPFLSLIALPDDAANRAGKRRNFDQCTVDWVVHEALVFVVNKDQGHAERLWKYFFHSGVMLVPVDKLPFVYVEVIYVAVFGRIDQKFFGQVETCYFALVAVLGWKQN</sequence>
<reference evidence="2 3" key="1">
    <citation type="journal article" date="2018" name="Sci. Rep.">
        <title>Genomic signatures of local adaptation to the degree of environmental predictability in rotifers.</title>
        <authorList>
            <person name="Franch-Gras L."/>
            <person name="Hahn C."/>
            <person name="Garcia-Roger E.M."/>
            <person name="Carmona M.J."/>
            <person name="Serra M."/>
            <person name="Gomez A."/>
        </authorList>
    </citation>
    <scope>NUCLEOTIDE SEQUENCE [LARGE SCALE GENOMIC DNA]</scope>
    <source>
        <strain evidence="2">HYR1</strain>
    </source>
</reference>
<proteinExistence type="predicted"/>
<dbReference type="Proteomes" id="UP000276133">
    <property type="component" value="Unassembled WGS sequence"/>
</dbReference>
<name>A0A3M7PYW7_BRAPC</name>
<protein>
    <recommendedName>
        <fullName evidence="4">Secreted protein</fullName>
    </recommendedName>
</protein>
<gene>
    <name evidence="2" type="ORF">BpHYR1_041132</name>
</gene>
<evidence type="ECO:0000313" key="3">
    <source>
        <dbReference type="Proteomes" id="UP000276133"/>
    </source>
</evidence>
<keyword evidence="1" id="KW-0732">Signal</keyword>
<evidence type="ECO:0008006" key="4">
    <source>
        <dbReference type="Google" id="ProtNLM"/>
    </source>
</evidence>
<accession>A0A3M7PYW7</accession>
<dbReference type="EMBL" id="REGN01008164">
    <property type="protein sequence ID" value="RNA04290.1"/>
    <property type="molecule type" value="Genomic_DNA"/>
</dbReference>
<keyword evidence="3" id="KW-1185">Reference proteome</keyword>
<dbReference type="AlphaFoldDB" id="A0A3M7PYW7"/>
<feature type="chain" id="PRO_5018142761" description="Secreted protein" evidence="1">
    <location>
        <begin position="30"/>
        <end position="188"/>
    </location>
</feature>
<evidence type="ECO:0000256" key="1">
    <source>
        <dbReference type="SAM" id="SignalP"/>
    </source>
</evidence>